<dbReference type="RefSeq" id="WP_021930264.1">
    <property type="nucleotide sequence ID" value="NZ_AP023322.1"/>
</dbReference>
<dbReference type="Proteomes" id="UP000594042">
    <property type="component" value="Chromosome"/>
</dbReference>
<dbReference type="KEGG" id="copr:Cop2CBH44_25670"/>
<dbReference type="AlphaFoldDB" id="A0A7G1I0C5"/>
<dbReference type="PANTHER" id="PTHR14859:SF15">
    <property type="entry name" value="ENDONUCLEASE_EXONUCLEASE_PHOSPHATASE DOMAIN-CONTAINING PROTEIN"/>
    <property type="match status" value="1"/>
</dbReference>
<dbReference type="EMBL" id="AP023322">
    <property type="protein sequence ID" value="BCI64214.1"/>
    <property type="molecule type" value="Genomic_DNA"/>
</dbReference>
<dbReference type="GO" id="GO:0016020">
    <property type="term" value="C:membrane"/>
    <property type="evidence" value="ECO:0007669"/>
    <property type="project" value="GOC"/>
</dbReference>
<name>A0A7G1I0C5_9BACT</name>
<feature type="signal peptide" evidence="1">
    <location>
        <begin position="1"/>
        <end position="19"/>
    </location>
</feature>
<dbReference type="Pfam" id="PF03372">
    <property type="entry name" value="Exo_endo_phos"/>
    <property type="match status" value="1"/>
</dbReference>
<organism evidence="3 4">
    <name type="scientific">Coprobacter secundus subsp. similis</name>
    <dbReference type="NCBI Taxonomy" id="2751153"/>
    <lineage>
        <taxon>Bacteria</taxon>
        <taxon>Pseudomonadati</taxon>
        <taxon>Bacteroidota</taxon>
        <taxon>Bacteroidia</taxon>
        <taxon>Bacteroidales</taxon>
        <taxon>Barnesiellaceae</taxon>
        <taxon>Coprobacter</taxon>
    </lineage>
</organism>
<dbReference type="InterPro" id="IPR005135">
    <property type="entry name" value="Endo/exonuclease/phosphatase"/>
</dbReference>
<feature type="chain" id="PRO_5028952712" description="Endonuclease/exonuclease/phosphatase domain-containing protein" evidence="1">
    <location>
        <begin position="20"/>
        <end position="249"/>
    </location>
</feature>
<dbReference type="PANTHER" id="PTHR14859">
    <property type="entry name" value="CALCOFLUOR WHITE HYPERSENSITIVE PROTEIN PRECURSOR"/>
    <property type="match status" value="1"/>
</dbReference>
<dbReference type="GO" id="GO:0003824">
    <property type="term" value="F:catalytic activity"/>
    <property type="evidence" value="ECO:0007669"/>
    <property type="project" value="InterPro"/>
</dbReference>
<sequence length="249" mass="28062">MGKSLCVCILLLSVCNLLAAEPEGFRLMTYNIHHAEGMDGRLDCERIARVLLSKSPYCVAVQEIDSATARVEGLDILQKIAGNMKMFPVFSATMPYLGGKYGIGLLCKEKPIAVHHVPLPGREEVRMLLIAEFERFCIGCTHFSLTQEDRKLSVERIRGSLKIFQKPFFLMGDMNMQPDDSEADLLSRDFICLSGLDVKTFPADSPTDCIDYIWGDKKYKDKYNVLETEVVIDTVVSDHRPVYVRLSVE</sequence>
<evidence type="ECO:0000313" key="3">
    <source>
        <dbReference type="EMBL" id="BCI64214.1"/>
    </source>
</evidence>
<protein>
    <recommendedName>
        <fullName evidence="2">Endonuclease/exonuclease/phosphatase domain-containing protein</fullName>
    </recommendedName>
</protein>
<reference evidence="4" key="1">
    <citation type="submission" date="2020-07" db="EMBL/GenBank/DDBJ databases">
        <title>Complete genome sequencing of Coprobacter sp. strain 2CBH44.</title>
        <authorList>
            <person name="Sakamoto M."/>
            <person name="Murakami T."/>
            <person name="Mori H."/>
        </authorList>
    </citation>
    <scope>NUCLEOTIDE SEQUENCE [LARGE SCALE GENOMIC DNA]</scope>
    <source>
        <strain evidence="4">2CBH44</strain>
    </source>
</reference>
<evidence type="ECO:0000259" key="2">
    <source>
        <dbReference type="Pfam" id="PF03372"/>
    </source>
</evidence>
<dbReference type="GO" id="GO:0006506">
    <property type="term" value="P:GPI anchor biosynthetic process"/>
    <property type="evidence" value="ECO:0007669"/>
    <property type="project" value="TreeGrafter"/>
</dbReference>
<feature type="domain" description="Endonuclease/exonuclease/phosphatase" evidence="2">
    <location>
        <begin position="28"/>
        <end position="239"/>
    </location>
</feature>
<evidence type="ECO:0000256" key="1">
    <source>
        <dbReference type="SAM" id="SignalP"/>
    </source>
</evidence>
<evidence type="ECO:0000313" key="4">
    <source>
        <dbReference type="Proteomes" id="UP000594042"/>
    </source>
</evidence>
<dbReference type="InterPro" id="IPR036691">
    <property type="entry name" value="Endo/exonu/phosph_ase_sf"/>
</dbReference>
<dbReference type="SUPFAM" id="SSF56219">
    <property type="entry name" value="DNase I-like"/>
    <property type="match status" value="1"/>
</dbReference>
<dbReference type="Gene3D" id="3.60.10.10">
    <property type="entry name" value="Endonuclease/exonuclease/phosphatase"/>
    <property type="match status" value="1"/>
</dbReference>
<keyword evidence="4" id="KW-1185">Reference proteome</keyword>
<proteinExistence type="predicted"/>
<dbReference type="InterPro" id="IPR051916">
    <property type="entry name" value="GPI-anchor_lipid_remodeler"/>
</dbReference>
<gene>
    <name evidence="3" type="ORF">Cop2CBH44_25670</name>
</gene>
<keyword evidence="1" id="KW-0732">Signal</keyword>
<accession>A0A7G1I0C5</accession>